<dbReference type="GO" id="GO:0003676">
    <property type="term" value="F:nucleic acid binding"/>
    <property type="evidence" value="ECO:0007669"/>
    <property type="project" value="InterPro"/>
</dbReference>
<dbReference type="InterPro" id="IPR036691">
    <property type="entry name" value="Endo/exonu/phosph_ase_sf"/>
</dbReference>
<sequence>MATSKLQALWNHPAGPKTKPLKNVTHGRAPGNSVPPLLLDVPSSLPTLNIPTLDVTNPIFPRRMQIHSLNDSSYSDPISDGPHYFVTEPNDSPKHPSGPPLSPKVSGLTHTPWPTLSNIPLSPKASPTHSHEDISLSNVFGRILSLKRKSVADPNSTTKSKALKLNNHSHLTIIPLSQPLLVATIPSHPLVSNPIPDPTHKLPPKRITPRKRISKPKPSLSHEYLEGGSNLVEIQVALDDKIGVGIDYDMDQRSAEDGLSGGLALWWNSDISLSVDHASNNVVHTTCVSLFNSKKWATSFVYGSPTVDLKEEVWDYLRDIAFINSGPWFCIGDFNDIAEAKDKFGGRIPSTARISAFNDFLNDCGLLDLGFKGQCFTWWNKRVGAEAVMERLDKAYANIEGREAFPQAMVFHDSAIGSDHCPILLSLEEPLKIHRPFRFESMWTAEEECEGIIKEQWRNARNTDSRVRVTQSLTRCKGSLQTWHRSKFTNLKEQMSTLKSQIQRIQEAPYSQASKVEEEQLVTKLNKLWEQDEMYWHQRSRLNYLKFGDSHSRFFHITATQRRQRNLILRLKNDKDEWVTSQKGCDDAVVWGQSSSGNYTVKPGYQLAFKRAYATEVLQGSSSTELSTAIWKVIWRLKSPPRTKHFLWRAIRNAIATKENLFTRKCARSPLCSLCRIEIESIEHVLLRCEWTRGVWENSGLSFSSPIQNVVSLKSWMEGLAEEFGNKFSDILGTISQIFWAIWKQRNEWIFSQQKPNAVRTIKQEFQVHGDFLAAACSQENRLARNHGDSNASKWQRPLHDRWKFNCDGAFNPSDKSAAFAVLVRDNNGSVVEVNYGRIKVYSALAAEAWAIRVAVSMAKAWGKRDAIIESDCQVLVRMLSPETS</sequence>
<dbReference type="Gene3D" id="3.30.420.10">
    <property type="entry name" value="Ribonuclease H-like superfamily/Ribonuclease H"/>
    <property type="match status" value="1"/>
</dbReference>
<evidence type="ECO:0000259" key="2">
    <source>
        <dbReference type="Pfam" id="PF13456"/>
    </source>
</evidence>
<dbReference type="SUPFAM" id="SSF56219">
    <property type="entry name" value="DNase I-like"/>
    <property type="match status" value="1"/>
</dbReference>
<dbReference type="InterPro" id="IPR026960">
    <property type="entry name" value="RVT-Znf"/>
</dbReference>
<feature type="region of interest" description="Disordered" evidence="1">
    <location>
        <begin position="1"/>
        <end position="22"/>
    </location>
</feature>
<feature type="region of interest" description="Disordered" evidence="1">
    <location>
        <begin position="192"/>
        <end position="220"/>
    </location>
</feature>
<organism evidence="4 5">
    <name type="scientific">Rhododendron griersonianum</name>
    <dbReference type="NCBI Taxonomy" id="479676"/>
    <lineage>
        <taxon>Eukaryota</taxon>
        <taxon>Viridiplantae</taxon>
        <taxon>Streptophyta</taxon>
        <taxon>Embryophyta</taxon>
        <taxon>Tracheophyta</taxon>
        <taxon>Spermatophyta</taxon>
        <taxon>Magnoliopsida</taxon>
        <taxon>eudicotyledons</taxon>
        <taxon>Gunneridae</taxon>
        <taxon>Pentapetalae</taxon>
        <taxon>asterids</taxon>
        <taxon>Ericales</taxon>
        <taxon>Ericaceae</taxon>
        <taxon>Ericoideae</taxon>
        <taxon>Rhodoreae</taxon>
        <taxon>Rhododendron</taxon>
    </lineage>
</organism>
<gene>
    <name evidence="4" type="ORF">RHGRI_037157</name>
</gene>
<dbReference type="Pfam" id="PF13456">
    <property type="entry name" value="RVT_3"/>
    <property type="match status" value="1"/>
</dbReference>
<evidence type="ECO:0000313" key="4">
    <source>
        <dbReference type="EMBL" id="KAG5516346.1"/>
    </source>
</evidence>
<dbReference type="SUPFAM" id="SSF53098">
    <property type="entry name" value="Ribonuclease H-like"/>
    <property type="match status" value="1"/>
</dbReference>
<feature type="domain" description="RNase H type-1" evidence="2">
    <location>
        <begin position="806"/>
        <end position="882"/>
    </location>
</feature>
<comment type="caution">
    <text evidence="4">The sequence shown here is derived from an EMBL/GenBank/DDBJ whole genome shotgun (WGS) entry which is preliminary data.</text>
</comment>
<proteinExistence type="predicted"/>
<dbReference type="GO" id="GO:0004523">
    <property type="term" value="F:RNA-DNA hybrid ribonuclease activity"/>
    <property type="evidence" value="ECO:0007669"/>
    <property type="project" value="InterPro"/>
</dbReference>
<dbReference type="InterPro" id="IPR044730">
    <property type="entry name" value="RNase_H-like_dom_plant"/>
</dbReference>
<reference evidence="4 5" key="1">
    <citation type="submission" date="2020-08" db="EMBL/GenBank/DDBJ databases">
        <title>Plant Genome Project.</title>
        <authorList>
            <person name="Zhang R.-G."/>
        </authorList>
    </citation>
    <scope>NUCLEOTIDE SEQUENCE [LARGE SCALE GENOMIC DNA]</scope>
    <source>
        <strain evidence="4">WSP0</strain>
        <tissue evidence="4">Leaf</tissue>
    </source>
</reference>
<feature type="domain" description="Reverse transcriptase zinc-binding" evidence="3">
    <location>
        <begin position="623"/>
        <end position="696"/>
    </location>
</feature>
<dbReference type="Proteomes" id="UP000823749">
    <property type="component" value="Chromosome 13"/>
</dbReference>
<protein>
    <submittedName>
        <fullName evidence="4">Uncharacterized protein</fullName>
    </submittedName>
</protein>
<dbReference type="Gene3D" id="3.60.10.10">
    <property type="entry name" value="Endonuclease/exonuclease/phosphatase"/>
    <property type="match status" value="1"/>
</dbReference>
<feature type="compositionally biased region" description="Basic residues" evidence="1">
    <location>
        <begin position="202"/>
        <end position="215"/>
    </location>
</feature>
<dbReference type="CDD" id="cd06222">
    <property type="entry name" value="RNase_H_like"/>
    <property type="match status" value="1"/>
</dbReference>
<dbReference type="AlphaFoldDB" id="A0AAV6HUQ2"/>
<dbReference type="Pfam" id="PF13966">
    <property type="entry name" value="zf-RVT"/>
    <property type="match status" value="1"/>
</dbReference>
<dbReference type="PANTHER" id="PTHR33710">
    <property type="entry name" value="BNAC02G09200D PROTEIN"/>
    <property type="match status" value="1"/>
</dbReference>
<dbReference type="InterPro" id="IPR036397">
    <property type="entry name" value="RNaseH_sf"/>
</dbReference>
<accession>A0AAV6HUQ2</accession>
<dbReference type="EMBL" id="JACTNZ010000013">
    <property type="protein sequence ID" value="KAG5516346.1"/>
    <property type="molecule type" value="Genomic_DNA"/>
</dbReference>
<keyword evidence="5" id="KW-1185">Reference proteome</keyword>
<dbReference type="PANTHER" id="PTHR33710:SF71">
    <property type="entry name" value="ENDONUCLEASE_EXONUCLEASE_PHOSPHATASE DOMAIN-CONTAINING PROTEIN"/>
    <property type="match status" value="1"/>
</dbReference>
<evidence type="ECO:0000313" key="5">
    <source>
        <dbReference type="Proteomes" id="UP000823749"/>
    </source>
</evidence>
<dbReference type="InterPro" id="IPR002156">
    <property type="entry name" value="RNaseH_domain"/>
</dbReference>
<evidence type="ECO:0000259" key="3">
    <source>
        <dbReference type="Pfam" id="PF13966"/>
    </source>
</evidence>
<feature type="region of interest" description="Disordered" evidence="1">
    <location>
        <begin position="80"/>
        <end position="109"/>
    </location>
</feature>
<evidence type="ECO:0000256" key="1">
    <source>
        <dbReference type="SAM" id="MobiDB-lite"/>
    </source>
</evidence>
<dbReference type="InterPro" id="IPR012337">
    <property type="entry name" value="RNaseH-like_sf"/>
</dbReference>
<name>A0AAV6HUQ2_9ERIC</name>